<proteinExistence type="inferred from homology"/>
<comment type="subcellular location">
    <subcellularLocation>
        <location evidence="1">Nucleus</location>
        <location evidence="1">Nucleolus</location>
    </subcellularLocation>
</comment>
<feature type="domain" description="RRM" evidence="7">
    <location>
        <begin position="232"/>
        <end position="326"/>
    </location>
</feature>
<evidence type="ECO:0000256" key="2">
    <source>
        <dbReference type="ARBA" id="ARBA00007077"/>
    </source>
</evidence>
<dbReference type="AlphaFoldDB" id="A0A2N9GA22"/>
<gene>
    <name evidence="8" type="ORF">FSB_LOCUS24304</name>
</gene>
<dbReference type="Pfam" id="PF00076">
    <property type="entry name" value="RRM_1"/>
    <property type="match status" value="2"/>
</dbReference>
<comment type="similarity">
    <text evidence="2">Belongs to the RRM RBM34 family.</text>
</comment>
<organism evidence="8">
    <name type="scientific">Fagus sylvatica</name>
    <name type="common">Beechnut</name>
    <dbReference type="NCBI Taxonomy" id="28930"/>
    <lineage>
        <taxon>Eukaryota</taxon>
        <taxon>Viridiplantae</taxon>
        <taxon>Streptophyta</taxon>
        <taxon>Embryophyta</taxon>
        <taxon>Tracheophyta</taxon>
        <taxon>Spermatophyta</taxon>
        <taxon>Magnoliopsida</taxon>
        <taxon>eudicotyledons</taxon>
        <taxon>Gunneridae</taxon>
        <taxon>Pentapetalae</taxon>
        <taxon>rosids</taxon>
        <taxon>fabids</taxon>
        <taxon>Fagales</taxon>
        <taxon>Fagaceae</taxon>
        <taxon>Fagus</taxon>
    </lineage>
</organism>
<dbReference type="InterPro" id="IPR012677">
    <property type="entry name" value="Nucleotide-bd_a/b_plait_sf"/>
</dbReference>
<evidence type="ECO:0000256" key="6">
    <source>
        <dbReference type="SAM" id="MobiDB-lite"/>
    </source>
</evidence>
<keyword evidence="3 5" id="KW-0694">RNA-binding</keyword>
<dbReference type="SUPFAM" id="SSF54928">
    <property type="entry name" value="RNA-binding domain, RBD"/>
    <property type="match status" value="2"/>
</dbReference>
<dbReference type="InterPro" id="IPR035979">
    <property type="entry name" value="RBD_domain_sf"/>
</dbReference>
<dbReference type="EMBL" id="OIVN01001668">
    <property type="protein sequence ID" value="SPC96422.1"/>
    <property type="molecule type" value="Genomic_DNA"/>
</dbReference>
<dbReference type="SMART" id="SM00360">
    <property type="entry name" value="RRM"/>
    <property type="match status" value="2"/>
</dbReference>
<dbReference type="PANTHER" id="PTHR23236:SF25">
    <property type="entry name" value="RNA-BINDING PROTEIN 34"/>
    <property type="match status" value="1"/>
</dbReference>
<dbReference type="GO" id="GO:0003723">
    <property type="term" value="F:RNA binding"/>
    <property type="evidence" value="ECO:0007669"/>
    <property type="project" value="UniProtKB-UniRule"/>
</dbReference>
<dbReference type="InterPro" id="IPR034221">
    <property type="entry name" value="RBM34_RRM2"/>
</dbReference>
<name>A0A2N9GA22_FAGSY</name>
<feature type="region of interest" description="Disordered" evidence="6">
    <location>
        <begin position="1"/>
        <end position="175"/>
    </location>
</feature>
<evidence type="ECO:0000313" key="8">
    <source>
        <dbReference type="EMBL" id="SPC96422.1"/>
    </source>
</evidence>
<dbReference type="InterPro" id="IPR000504">
    <property type="entry name" value="RRM_dom"/>
</dbReference>
<evidence type="ECO:0000256" key="1">
    <source>
        <dbReference type="ARBA" id="ARBA00004604"/>
    </source>
</evidence>
<dbReference type="PANTHER" id="PTHR23236">
    <property type="entry name" value="EUKARYOTIC TRANSLATION INITIATION FACTOR 4B/4H"/>
    <property type="match status" value="1"/>
</dbReference>
<evidence type="ECO:0000256" key="5">
    <source>
        <dbReference type="PROSITE-ProRule" id="PRU00176"/>
    </source>
</evidence>
<accession>A0A2N9GA22</accession>
<protein>
    <recommendedName>
        <fullName evidence="7">RRM domain-containing protein</fullName>
    </recommendedName>
</protein>
<dbReference type="PROSITE" id="PS50102">
    <property type="entry name" value="RRM"/>
    <property type="match status" value="2"/>
</dbReference>
<evidence type="ECO:0000256" key="3">
    <source>
        <dbReference type="ARBA" id="ARBA00022884"/>
    </source>
</evidence>
<feature type="compositionally biased region" description="Polar residues" evidence="6">
    <location>
        <begin position="145"/>
        <end position="154"/>
    </location>
</feature>
<feature type="compositionally biased region" description="Basic and acidic residues" evidence="6">
    <location>
        <begin position="415"/>
        <end position="428"/>
    </location>
</feature>
<sequence length="555" mass="62116">MGKQRKPKERDQSPKTDAVSSSSDVFKSLFGDTSAPQDAAVSIFSDTNPYRRKSQELGFAPAESLRGPDDFASEIPDLSGDLKEEEKKKRKRDEKKSRKLDSDSVAEAPVTPLETKKSKKEKAQKPNLASESNGALETDKVENPNLGSESNGEENPNLGLESKKKKKRKRDELEREYEVKKYGAEKEEEKEGEKGLKEKKKVVVGEKRKTVDNVEDMVVSKEGFDDESKLLRTVFVGNLPLKTKKKVLTKEFKQFGEIESVRIRSVPILDTKKPRKEAIIMKQINEAADCVHAYIVFKTEESAQASLSHNMAAVGGNHIRVDRACPPRKKLKGEIGSLYDIKRTVFVGNLPYDVKDEELYQLLSGIDNLGSSIEAIRVIRHPHISLGKGIAYVLFKTREAANLVVKKQNLKLRDRELRVSHARKDSTPSKRPNPSPAEAPGAPAKRLAMDHRTPESNTKAPLSYQGLRASKSGVQKKVQTRSIRPGKPSNLNSKNQRGEKPPKERNGKRPSVAARKAKDRVRNDGGASRQAGIKRKLDSQTPESFQRKKKIKKFK</sequence>
<feature type="region of interest" description="Disordered" evidence="6">
    <location>
        <begin position="415"/>
        <end position="555"/>
    </location>
</feature>
<dbReference type="Gene3D" id="3.30.70.330">
    <property type="match status" value="2"/>
</dbReference>
<keyword evidence="4" id="KW-0539">Nucleus</keyword>
<evidence type="ECO:0000259" key="7">
    <source>
        <dbReference type="PROSITE" id="PS50102"/>
    </source>
</evidence>
<evidence type="ECO:0000256" key="4">
    <source>
        <dbReference type="ARBA" id="ARBA00023242"/>
    </source>
</evidence>
<dbReference type="CDD" id="cd12395">
    <property type="entry name" value="RRM2_RBM34"/>
    <property type="match status" value="1"/>
</dbReference>
<feature type="domain" description="RRM" evidence="7">
    <location>
        <begin position="343"/>
        <end position="424"/>
    </location>
</feature>
<dbReference type="CDD" id="cd12394">
    <property type="entry name" value="RRM1_RBM34"/>
    <property type="match status" value="1"/>
</dbReference>
<reference evidence="8" key="1">
    <citation type="submission" date="2018-02" db="EMBL/GenBank/DDBJ databases">
        <authorList>
            <person name="Cohen D.B."/>
            <person name="Kent A.D."/>
        </authorList>
    </citation>
    <scope>NUCLEOTIDE SEQUENCE</scope>
</reference>
<feature type="compositionally biased region" description="Basic and acidic residues" evidence="6">
    <location>
        <begin position="496"/>
        <end position="507"/>
    </location>
</feature>
<dbReference type="GO" id="GO:0005730">
    <property type="term" value="C:nucleolus"/>
    <property type="evidence" value="ECO:0007669"/>
    <property type="project" value="UniProtKB-SubCell"/>
</dbReference>